<keyword evidence="1" id="KW-0472">Membrane</keyword>
<evidence type="ECO:0000313" key="3">
    <source>
        <dbReference type="Proteomes" id="UP001646157"/>
    </source>
</evidence>
<protein>
    <submittedName>
        <fullName evidence="2">Uncharacterized protein</fullName>
    </submittedName>
</protein>
<accession>A0ABS2N6V5</accession>
<organism evidence="2 3">
    <name type="scientific">Rossellomorea pakistanensis</name>
    <dbReference type="NCBI Taxonomy" id="992288"/>
    <lineage>
        <taxon>Bacteria</taxon>
        <taxon>Bacillati</taxon>
        <taxon>Bacillota</taxon>
        <taxon>Bacilli</taxon>
        <taxon>Bacillales</taxon>
        <taxon>Bacillaceae</taxon>
        <taxon>Rossellomorea</taxon>
    </lineage>
</organism>
<feature type="transmembrane region" description="Helical" evidence="1">
    <location>
        <begin position="49"/>
        <end position="70"/>
    </location>
</feature>
<dbReference type="Proteomes" id="UP001646157">
    <property type="component" value="Unassembled WGS sequence"/>
</dbReference>
<sequence>MIFKIKIFFLYLLSFIGFYLGFILLSSLADKYNISFLYVVNVKEDGVEIFPTIYTFLIMFFYILGSHKLISRMKVKVL</sequence>
<feature type="transmembrane region" description="Helical" evidence="1">
    <location>
        <begin position="7"/>
        <end position="29"/>
    </location>
</feature>
<keyword evidence="1" id="KW-1133">Transmembrane helix</keyword>
<keyword evidence="3" id="KW-1185">Reference proteome</keyword>
<keyword evidence="1" id="KW-0812">Transmembrane</keyword>
<name>A0ABS2N6V5_9BACI</name>
<proteinExistence type="predicted"/>
<evidence type="ECO:0000313" key="2">
    <source>
        <dbReference type="EMBL" id="MBM7583591.1"/>
    </source>
</evidence>
<reference evidence="2 3" key="1">
    <citation type="submission" date="2021-01" db="EMBL/GenBank/DDBJ databases">
        <title>Genomic Encyclopedia of Type Strains, Phase IV (KMG-IV): sequencing the most valuable type-strain genomes for metagenomic binning, comparative biology and taxonomic classification.</title>
        <authorList>
            <person name="Goeker M."/>
        </authorList>
    </citation>
    <scope>NUCLEOTIDE SEQUENCE [LARGE SCALE GENOMIC DNA]</scope>
    <source>
        <strain evidence="2 3">DSM 24834</strain>
    </source>
</reference>
<dbReference type="EMBL" id="JAFBDZ010000001">
    <property type="protein sequence ID" value="MBM7583591.1"/>
    <property type="molecule type" value="Genomic_DNA"/>
</dbReference>
<comment type="caution">
    <text evidence="2">The sequence shown here is derived from an EMBL/GenBank/DDBJ whole genome shotgun (WGS) entry which is preliminary data.</text>
</comment>
<gene>
    <name evidence="2" type="ORF">JOC86_000128</name>
</gene>
<evidence type="ECO:0000256" key="1">
    <source>
        <dbReference type="SAM" id="Phobius"/>
    </source>
</evidence>